<evidence type="ECO:0000313" key="2">
    <source>
        <dbReference type="Proteomes" id="UP001165652"/>
    </source>
</evidence>
<name>A0ABT5JHC1_RHOTP</name>
<dbReference type="EMBL" id="JAQQLI010000061">
    <property type="protein sequence ID" value="MDC7789118.1"/>
    <property type="molecule type" value="Genomic_DNA"/>
</dbReference>
<evidence type="ECO:0000313" key="1">
    <source>
        <dbReference type="EMBL" id="MDC7789118.1"/>
    </source>
</evidence>
<proteinExistence type="predicted"/>
<reference evidence="1" key="1">
    <citation type="journal article" date="2023" name="Microbiol Resour">
        <title>Genome Sequences of Rhodoplanes serenus and Two Thermotolerant Strains, Rhodoplanes tepidamans and 'Rhodoplanes cryptolactis,' Further Refine the Genus.</title>
        <authorList>
            <person name="Rayyan A.A."/>
            <person name="Kyndt J.A."/>
        </authorList>
    </citation>
    <scope>NUCLEOTIDE SEQUENCE</scope>
    <source>
        <strain evidence="1">DSM 9987</strain>
    </source>
</reference>
<gene>
    <name evidence="1" type="ORF">PQJ73_25840</name>
</gene>
<dbReference type="RefSeq" id="WP_272779948.1">
    <property type="nucleotide sequence ID" value="NZ_JAQQLI010000061.1"/>
</dbReference>
<keyword evidence="2" id="KW-1185">Reference proteome</keyword>
<sequence length="110" mass="12128">MHRLVLLAFVTLVYPGAALVIAKDVGTLKATAGITDKVLIIRNNTGGSLTACNIYVNSRFELRGVDIPVSGREFRWPAFMTRNDVRFDPALDEAKRVHILCREGDVALSE</sequence>
<dbReference type="Proteomes" id="UP001165652">
    <property type="component" value="Unassembled WGS sequence"/>
</dbReference>
<reference evidence="1" key="2">
    <citation type="submission" date="2023-02" db="EMBL/GenBank/DDBJ databases">
        <authorList>
            <person name="Rayyan A."/>
            <person name="Meyer T."/>
            <person name="Kyndt J.A."/>
        </authorList>
    </citation>
    <scope>NUCLEOTIDE SEQUENCE</scope>
    <source>
        <strain evidence="1">DSM 9987</strain>
    </source>
</reference>
<comment type="caution">
    <text evidence="1">The sequence shown here is derived from an EMBL/GenBank/DDBJ whole genome shotgun (WGS) entry which is preliminary data.</text>
</comment>
<protein>
    <submittedName>
        <fullName evidence="1">Uncharacterized protein</fullName>
    </submittedName>
</protein>
<accession>A0ABT5JHC1</accession>
<organism evidence="1 2">
    <name type="scientific">Rhodoplanes tepidamans</name>
    <name type="common">Rhodoplanes cryptolactis</name>
    <dbReference type="NCBI Taxonomy" id="200616"/>
    <lineage>
        <taxon>Bacteria</taxon>
        <taxon>Pseudomonadati</taxon>
        <taxon>Pseudomonadota</taxon>
        <taxon>Alphaproteobacteria</taxon>
        <taxon>Hyphomicrobiales</taxon>
        <taxon>Nitrobacteraceae</taxon>
        <taxon>Rhodoplanes</taxon>
    </lineage>
</organism>